<evidence type="ECO:0000259" key="5">
    <source>
        <dbReference type="Pfam" id="PF00551"/>
    </source>
</evidence>
<reference evidence="7" key="1">
    <citation type="journal article" date="2020" name="mSystems">
        <title>Genome- and Community-Level Interaction Insights into Carbon Utilization and Element Cycling Functions of Hydrothermarchaeota in Hydrothermal Sediment.</title>
        <authorList>
            <person name="Zhou Z."/>
            <person name="Liu Y."/>
            <person name="Xu W."/>
            <person name="Pan J."/>
            <person name="Luo Z.H."/>
            <person name="Li M."/>
        </authorList>
    </citation>
    <scope>NUCLEOTIDE SEQUENCE [LARGE SCALE GENOMIC DNA]</scope>
    <source>
        <strain evidence="7">SpSt-464</strain>
    </source>
</reference>
<accession>A0A7C3J5K2</accession>
<dbReference type="InterPro" id="IPR036477">
    <property type="entry name" value="Formyl_transf_N_sf"/>
</dbReference>
<dbReference type="CDD" id="cd08704">
    <property type="entry name" value="Met_tRNA_FMT_C"/>
    <property type="match status" value="1"/>
</dbReference>
<gene>
    <name evidence="7" type="ORF">ENS15_01535</name>
</gene>
<keyword evidence="4" id="KW-0648">Protein biosynthesis</keyword>
<dbReference type="Gene3D" id="3.40.50.12230">
    <property type="match status" value="1"/>
</dbReference>
<dbReference type="SUPFAM" id="SSF53328">
    <property type="entry name" value="Formyltransferase"/>
    <property type="match status" value="1"/>
</dbReference>
<dbReference type="SUPFAM" id="SSF50486">
    <property type="entry name" value="FMT C-terminal domain-like"/>
    <property type="match status" value="1"/>
</dbReference>
<evidence type="ECO:0000256" key="2">
    <source>
        <dbReference type="ARBA" id="ARBA00012261"/>
    </source>
</evidence>
<dbReference type="InterPro" id="IPR044135">
    <property type="entry name" value="Met-tRNA-FMT_C"/>
</dbReference>
<dbReference type="InterPro" id="IPR041711">
    <property type="entry name" value="Met-tRNA-FMT_N"/>
</dbReference>
<feature type="domain" description="Formyl transferase C-terminal" evidence="6">
    <location>
        <begin position="201"/>
        <end position="295"/>
    </location>
</feature>
<name>A0A7C3J5K2_UNCW3</name>
<comment type="caution">
    <text evidence="7">The sequence shown here is derived from an EMBL/GenBank/DDBJ whole genome shotgun (WGS) entry which is preliminary data.</text>
</comment>
<feature type="domain" description="Formyl transferase N-terminal" evidence="5">
    <location>
        <begin position="27"/>
        <end position="177"/>
    </location>
</feature>
<dbReference type="GO" id="GO:0005829">
    <property type="term" value="C:cytosol"/>
    <property type="evidence" value="ECO:0007669"/>
    <property type="project" value="TreeGrafter"/>
</dbReference>
<evidence type="ECO:0000256" key="3">
    <source>
        <dbReference type="ARBA" id="ARBA00022679"/>
    </source>
</evidence>
<dbReference type="InterPro" id="IPR005793">
    <property type="entry name" value="Formyl_trans_C"/>
</dbReference>
<dbReference type="CDD" id="cd08646">
    <property type="entry name" value="FMT_core_Met-tRNA-FMT_N"/>
    <property type="match status" value="1"/>
</dbReference>
<dbReference type="InterPro" id="IPR002376">
    <property type="entry name" value="Formyl_transf_N"/>
</dbReference>
<dbReference type="Pfam" id="PF02911">
    <property type="entry name" value="Formyl_trans_C"/>
    <property type="match status" value="1"/>
</dbReference>
<evidence type="ECO:0000259" key="6">
    <source>
        <dbReference type="Pfam" id="PF02911"/>
    </source>
</evidence>
<dbReference type="PANTHER" id="PTHR11138:SF5">
    <property type="entry name" value="METHIONYL-TRNA FORMYLTRANSFERASE, MITOCHONDRIAL"/>
    <property type="match status" value="1"/>
</dbReference>
<comment type="similarity">
    <text evidence="1">Belongs to the Fmt family.</text>
</comment>
<dbReference type="AlphaFoldDB" id="A0A7C3J5K2"/>
<evidence type="ECO:0000256" key="4">
    <source>
        <dbReference type="ARBA" id="ARBA00022917"/>
    </source>
</evidence>
<keyword evidence="3 7" id="KW-0808">Transferase</keyword>
<dbReference type="EC" id="2.1.2.9" evidence="2"/>
<dbReference type="EMBL" id="DSTT01000002">
    <property type="protein sequence ID" value="HFK23328.1"/>
    <property type="molecule type" value="Genomic_DNA"/>
</dbReference>
<dbReference type="GO" id="GO:0004479">
    <property type="term" value="F:methionyl-tRNA formyltransferase activity"/>
    <property type="evidence" value="ECO:0007669"/>
    <property type="project" value="UniProtKB-EC"/>
</dbReference>
<dbReference type="PANTHER" id="PTHR11138">
    <property type="entry name" value="METHIONYL-TRNA FORMYLTRANSFERASE"/>
    <property type="match status" value="1"/>
</dbReference>
<proteinExistence type="inferred from homology"/>
<organism evidence="7">
    <name type="scientific">candidate division WOR-3 bacterium</name>
    <dbReference type="NCBI Taxonomy" id="2052148"/>
    <lineage>
        <taxon>Bacteria</taxon>
        <taxon>Bacteria division WOR-3</taxon>
    </lineage>
</organism>
<evidence type="ECO:0000256" key="1">
    <source>
        <dbReference type="ARBA" id="ARBA00010699"/>
    </source>
</evidence>
<dbReference type="Pfam" id="PF00551">
    <property type="entry name" value="Formyl_trans_N"/>
    <property type="match status" value="1"/>
</dbReference>
<sequence length="309" mass="35390">MDSFVFIGNDNISLQFLEKVIDKKKPYYIITGEDRISGRGRKLSPSPLVKIAEKYSIEILKTSNPNSIEFIEILKRKRIPEFFLLFSFGYILKKEFLEIPKRMSVNIHPSLLPKYRGAAPINRVIMDGEKKSGVTFFKMDETLDGGDIICQKSFELKPYMDSLELREKMVDVASDIFLNFDWNKPFQLSKQDDKLATYAKKIKKKELFIDLEKGPNEVVNHINGLSEYGIKCRIGKYNVKIRKAVPSDCIVEKWNLKISQKGEMLLGCSNGSISVLKIQPEGKGIMDVKSFINGYKINTGEKICVEYSE</sequence>
<protein>
    <recommendedName>
        <fullName evidence="2">methionyl-tRNA formyltransferase</fullName>
        <ecNumber evidence="2">2.1.2.9</ecNumber>
    </recommendedName>
</protein>
<evidence type="ECO:0000313" key="7">
    <source>
        <dbReference type="EMBL" id="HFK23328.1"/>
    </source>
</evidence>
<dbReference type="InterPro" id="IPR011034">
    <property type="entry name" value="Formyl_transferase-like_C_sf"/>
</dbReference>